<dbReference type="EMBL" id="MTPX02000019">
    <property type="protein sequence ID" value="PHP53457.1"/>
    <property type="molecule type" value="Genomic_DNA"/>
</dbReference>
<organism evidence="7 8">
    <name type="scientific">Actinomyces ruminis</name>
    <dbReference type="NCBI Taxonomy" id="1937003"/>
    <lineage>
        <taxon>Bacteria</taxon>
        <taxon>Bacillati</taxon>
        <taxon>Actinomycetota</taxon>
        <taxon>Actinomycetes</taxon>
        <taxon>Actinomycetales</taxon>
        <taxon>Actinomycetaceae</taxon>
        <taxon>Actinomyces</taxon>
    </lineage>
</organism>
<keyword evidence="1" id="KW-1003">Cell membrane</keyword>
<evidence type="ECO:0000313" key="8">
    <source>
        <dbReference type="Proteomes" id="UP000194577"/>
    </source>
</evidence>
<dbReference type="PANTHER" id="PTHR43649">
    <property type="entry name" value="ARABINOSE-BINDING PROTEIN-RELATED"/>
    <property type="match status" value="1"/>
</dbReference>
<sequence>MSTAITRRAFTGGALLAIPTFALAGCASGGSSSGEEKTDTLTFWLSGDANEGGGYAALAADYEAETGVHVEIVDVAYDDFVTKLVNAALANDLPDIGRIPSVDPSFSEDLVDLADVATERNIMSSLLVPDEEGRVTTLPAALTAVGLFINKSLFDEAGVAYPTSEDDIWTWDEFVEAVTRVRENTGATYGLVMDRTSHRLRSFMYQFGSEGFVKGDDGRYTSDAAARTALEFFGDINDDATMPRSVWLSEDDPSALFKSGQVAAYYSGVWQLADFNANITDFEWASVYMPAQPTRATNLGTNLMVAFDANGHGQAAKDFISWTYQDEHYAKYCKLAGALPSIEGVAVDYEFAQEAFDVYNNEIAAAPDISGYQITSQLEWQNAGKTLEGDPVRDEVIKYLSGEQDLDTTITAIETEMTEQVGGVF</sequence>
<evidence type="ECO:0000256" key="6">
    <source>
        <dbReference type="SAM" id="SignalP"/>
    </source>
</evidence>
<dbReference type="CDD" id="cd13585">
    <property type="entry name" value="PBP2_TMBP_like"/>
    <property type="match status" value="1"/>
</dbReference>
<keyword evidence="3" id="KW-0472">Membrane</keyword>
<proteinExistence type="predicted"/>
<dbReference type="PANTHER" id="PTHR43649:SF33">
    <property type="entry name" value="POLYGALACTURONAN_RHAMNOGALACTURONAN-BINDING PROTEIN YTCQ"/>
    <property type="match status" value="1"/>
</dbReference>
<comment type="caution">
    <text evidence="7">The sequence shown here is derived from an EMBL/GenBank/DDBJ whole genome shotgun (WGS) entry which is preliminary data.</text>
</comment>
<dbReference type="InterPro" id="IPR006059">
    <property type="entry name" value="SBP"/>
</dbReference>
<keyword evidence="8" id="KW-1185">Reference proteome</keyword>
<name>A0ABX4MDA1_9ACTO</name>
<dbReference type="Proteomes" id="UP000194577">
    <property type="component" value="Unassembled WGS sequence"/>
</dbReference>
<feature type="chain" id="PRO_5046051040" evidence="6">
    <location>
        <begin position="25"/>
        <end position="425"/>
    </location>
</feature>
<feature type="signal peptide" evidence="6">
    <location>
        <begin position="1"/>
        <end position="24"/>
    </location>
</feature>
<evidence type="ECO:0000256" key="4">
    <source>
        <dbReference type="ARBA" id="ARBA00023139"/>
    </source>
</evidence>
<reference evidence="7 8" key="1">
    <citation type="submission" date="2017-10" db="EMBL/GenBank/DDBJ databases">
        <title>Draft genome sequence of cellulolytic Actinomyces sp CtC72 isolated from cattle rumen fluid.</title>
        <authorList>
            <person name="Joshi A.J."/>
            <person name="Vasudevan G."/>
            <person name="Lanjekar V.B."/>
            <person name="Hivarkar S."/>
            <person name="Engineer A."/>
            <person name="Pore S.D."/>
            <person name="Dhakephalkar P.K."/>
            <person name="Dagar S."/>
        </authorList>
    </citation>
    <scope>NUCLEOTIDE SEQUENCE [LARGE SCALE GENOMIC DNA]</scope>
    <source>
        <strain evidence="8">CtC72</strain>
    </source>
</reference>
<keyword evidence="4" id="KW-0564">Palmitate</keyword>
<dbReference type="Gene3D" id="3.40.190.10">
    <property type="entry name" value="Periplasmic binding protein-like II"/>
    <property type="match status" value="1"/>
</dbReference>
<evidence type="ECO:0000256" key="5">
    <source>
        <dbReference type="ARBA" id="ARBA00023288"/>
    </source>
</evidence>
<evidence type="ECO:0000256" key="3">
    <source>
        <dbReference type="ARBA" id="ARBA00023136"/>
    </source>
</evidence>
<evidence type="ECO:0000256" key="2">
    <source>
        <dbReference type="ARBA" id="ARBA00022729"/>
    </source>
</evidence>
<dbReference type="Pfam" id="PF13416">
    <property type="entry name" value="SBP_bac_8"/>
    <property type="match status" value="1"/>
</dbReference>
<dbReference type="PROSITE" id="PS51257">
    <property type="entry name" value="PROKAR_LIPOPROTEIN"/>
    <property type="match status" value="1"/>
</dbReference>
<evidence type="ECO:0000256" key="1">
    <source>
        <dbReference type="ARBA" id="ARBA00022475"/>
    </source>
</evidence>
<dbReference type="SUPFAM" id="SSF53850">
    <property type="entry name" value="Periplasmic binding protein-like II"/>
    <property type="match status" value="1"/>
</dbReference>
<protein>
    <submittedName>
        <fullName evidence="7">Sugar ABC transporter substrate-binding protein</fullName>
    </submittedName>
</protein>
<accession>A0ABX4MDA1</accession>
<keyword evidence="5" id="KW-0449">Lipoprotein</keyword>
<gene>
    <name evidence="7" type="ORF">BW737_002590</name>
</gene>
<keyword evidence="2 6" id="KW-0732">Signal</keyword>
<evidence type="ECO:0000313" key="7">
    <source>
        <dbReference type="EMBL" id="PHP53457.1"/>
    </source>
</evidence>
<dbReference type="InterPro" id="IPR050490">
    <property type="entry name" value="Bact_solute-bd_prot1"/>
</dbReference>